<dbReference type="STRING" id="246191.SAMN05660337_0319"/>
<gene>
    <name evidence="2" type="ORF">SAMN05660337_0319</name>
</gene>
<dbReference type="PIRSF" id="PIRSF004649">
    <property type="entry name" value="MlaC"/>
    <property type="match status" value="1"/>
</dbReference>
<feature type="chain" id="PRO_5011718765" evidence="1">
    <location>
        <begin position="24"/>
        <end position="216"/>
    </location>
</feature>
<dbReference type="PANTHER" id="PTHR36573">
    <property type="entry name" value="INTERMEMBRANE PHOSPHOLIPID TRANSPORT SYSTEM BINDING PROTEIN MLAC"/>
    <property type="match status" value="1"/>
</dbReference>
<dbReference type="Gene3D" id="3.10.450.710">
    <property type="entry name" value="Tgt2/MlaC"/>
    <property type="match status" value="1"/>
</dbReference>
<protein>
    <submittedName>
        <fullName evidence="2">Phospholipid transport system substrate-binding protein</fullName>
    </submittedName>
</protein>
<feature type="signal peptide" evidence="1">
    <location>
        <begin position="1"/>
        <end position="23"/>
    </location>
</feature>
<keyword evidence="3" id="KW-1185">Reference proteome</keyword>
<dbReference type="OrthoDB" id="9798905at2"/>
<evidence type="ECO:0000313" key="2">
    <source>
        <dbReference type="EMBL" id="SDK39680.1"/>
    </source>
</evidence>
<evidence type="ECO:0000256" key="1">
    <source>
        <dbReference type="SAM" id="SignalP"/>
    </source>
</evidence>
<dbReference type="RefSeq" id="WP_092157576.1">
    <property type="nucleotide sequence ID" value="NZ_FNGA01000001.1"/>
</dbReference>
<dbReference type="Proteomes" id="UP000199053">
    <property type="component" value="Unassembled WGS sequence"/>
</dbReference>
<dbReference type="AlphaFoldDB" id="A0A1G9BK85"/>
<proteinExistence type="predicted"/>
<keyword evidence="1" id="KW-0732">Signal</keyword>
<dbReference type="InterPro" id="IPR008869">
    <property type="entry name" value="MlaC/ttg2D"/>
</dbReference>
<evidence type="ECO:0000313" key="3">
    <source>
        <dbReference type="Proteomes" id="UP000199053"/>
    </source>
</evidence>
<sequence>MKRITTISIFLLLLSLASLPCFAATANSPLERLRSGVQSVINVLNDPQYKGVVDKQDEMNAKVREAVKSFFNFRELSKRTIGRPWLKFSPEEQDKFISLFTQLLEETYLGRIEDYTNEKVSFDKETIIKAKYAQVDTRLLTKKEAVPVIYRLKLIDNAWNVYDVKIEGISLVNNYRSQFAGILDTSSDDKFEISKKELFTRLEQKCHELKYQQAKK</sequence>
<accession>A0A1G9BK85</accession>
<dbReference type="PANTHER" id="PTHR36573:SF1">
    <property type="entry name" value="INTERMEMBRANE PHOSPHOLIPID TRANSPORT SYSTEM BINDING PROTEIN MLAC"/>
    <property type="match status" value="1"/>
</dbReference>
<dbReference type="InterPro" id="IPR042245">
    <property type="entry name" value="Tgt2/MlaC_sf"/>
</dbReference>
<dbReference type="EMBL" id="FNGA01000001">
    <property type="protein sequence ID" value="SDK39680.1"/>
    <property type="molecule type" value="Genomic_DNA"/>
</dbReference>
<organism evidence="2 3">
    <name type="scientific">Maridesulfovibrio ferrireducens</name>
    <dbReference type="NCBI Taxonomy" id="246191"/>
    <lineage>
        <taxon>Bacteria</taxon>
        <taxon>Pseudomonadati</taxon>
        <taxon>Thermodesulfobacteriota</taxon>
        <taxon>Desulfovibrionia</taxon>
        <taxon>Desulfovibrionales</taxon>
        <taxon>Desulfovibrionaceae</taxon>
        <taxon>Maridesulfovibrio</taxon>
    </lineage>
</organism>
<dbReference type="Pfam" id="PF05494">
    <property type="entry name" value="MlaC"/>
    <property type="match status" value="1"/>
</dbReference>
<reference evidence="3" key="1">
    <citation type="submission" date="2016-10" db="EMBL/GenBank/DDBJ databases">
        <authorList>
            <person name="Varghese N."/>
            <person name="Submissions S."/>
        </authorList>
    </citation>
    <scope>NUCLEOTIDE SEQUENCE [LARGE SCALE GENOMIC DNA]</scope>
    <source>
        <strain evidence="3">DSM 16995</strain>
    </source>
</reference>
<name>A0A1G9BK85_9BACT</name>